<dbReference type="Proteomes" id="UP001370490">
    <property type="component" value="Unassembled WGS sequence"/>
</dbReference>
<evidence type="ECO:0000256" key="7">
    <source>
        <dbReference type="ARBA" id="ARBA00022679"/>
    </source>
</evidence>
<keyword evidence="9" id="KW-0677">Repeat</keyword>
<dbReference type="Pfam" id="PF01485">
    <property type="entry name" value="IBR"/>
    <property type="match status" value="1"/>
</dbReference>
<sequence>MRRGGNRGRQQQHSHRHNDNNWTLKISDQHQPHHQEISQNFDIPPSSATPSSSRVPNPHRNRKNRRPHVTKSQFVPTSDVGSSSSTKDLKGQREEDGNDGKTNENSRDYFESEPKVEEEVAEAEDGYIFDDVSKRLEGLLLGTEEADLSEEQLRINDQLQEDELLAMESIYGDNIFLLRWERGLRSFQIHVHIETPNGIAVSTNLDMSADPNVKANGSAEFSYSFKVNYLPPILLTCFLPKSYPSHLPPYFTVSVKWLDVARISELCSMLDSIWMKQPGQEVIYQWVEWLHGSSLSHLGLDKEIILGPYNVRHKGDSRAISTNVSPDVDIPALMSYNDEKVHDNFCKNLQECCICFSEYTGNEFIKLPCQHFFCLKCMKTYSEMHVKEGTVYKLLCPDLKCGGMIPPPVLKKLLGDEEFEHWENLMLQKTLESMKDVTYCPRCESICIEDEDQNAQCPKCFFNFCTMCREKRHVGVECLTPELKLQILQERQNSSQLRDDQRLKEREMINELLSLKVIRSDSKQCPICKIAISRTEGCNKMVCGYCGQYFCFLCNESITGYSHFREGTCELFPHEMIQQWENPINVRRVLAEVQVEADPNHVQPCPSCRQLNAKVGNNNHLACWACQTHYCYLCRKIVRRSSQHYGPKGCKQHTAD</sequence>
<dbReference type="Gene3D" id="3.10.110.10">
    <property type="entry name" value="Ubiquitin Conjugating Enzyme"/>
    <property type="match status" value="1"/>
</dbReference>
<dbReference type="PROSITE" id="PS50908">
    <property type="entry name" value="RWD"/>
    <property type="match status" value="1"/>
</dbReference>
<dbReference type="InterPro" id="IPR001841">
    <property type="entry name" value="Znf_RING"/>
</dbReference>
<dbReference type="EMBL" id="JBAMMX010000008">
    <property type="protein sequence ID" value="KAK6934964.1"/>
    <property type="molecule type" value="Genomic_DNA"/>
</dbReference>
<evidence type="ECO:0000256" key="3">
    <source>
        <dbReference type="ARBA" id="ARBA00003976"/>
    </source>
</evidence>
<evidence type="ECO:0000256" key="10">
    <source>
        <dbReference type="ARBA" id="ARBA00022771"/>
    </source>
</evidence>
<reference evidence="19 20" key="1">
    <citation type="submission" date="2023-12" db="EMBL/GenBank/DDBJ databases">
        <title>A high-quality genome assembly for Dillenia turbinata (Dilleniales).</title>
        <authorList>
            <person name="Chanderbali A."/>
        </authorList>
    </citation>
    <scope>NUCLEOTIDE SEQUENCE [LARGE SCALE GENOMIC DNA]</scope>
    <source>
        <strain evidence="19">LSX21</strain>
        <tissue evidence="19">Leaf</tissue>
    </source>
</reference>
<dbReference type="Pfam" id="PF26200">
    <property type="entry name" value="Rcat_RNF216"/>
    <property type="match status" value="1"/>
</dbReference>
<dbReference type="InterPro" id="IPR013083">
    <property type="entry name" value="Znf_RING/FYVE/PHD"/>
</dbReference>
<dbReference type="InterPro" id="IPR016135">
    <property type="entry name" value="UBQ-conjugating_enzyme/RWD"/>
</dbReference>
<dbReference type="CDD" id="cd20341">
    <property type="entry name" value="BRcat_RBR_RNF14"/>
    <property type="match status" value="1"/>
</dbReference>
<dbReference type="PROSITE" id="PS00518">
    <property type="entry name" value="ZF_RING_1"/>
    <property type="match status" value="1"/>
</dbReference>
<feature type="compositionally biased region" description="Basic and acidic residues" evidence="15">
    <location>
        <begin position="87"/>
        <end position="114"/>
    </location>
</feature>
<evidence type="ECO:0000256" key="13">
    <source>
        <dbReference type="ARBA" id="ARBA00044508"/>
    </source>
</evidence>
<accession>A0AAN8ZC16</accession>
<dbReference type="GO" id="GO:0061630">
    <property type="term" value="F:ubiquitin protein ligase activity"/>
    <property type="evidence" value="ECO:0007669"/>
    <property type="project" value="UniProtKB-EC"/>
</dbReference>
<dbReference type="AlphaFoldDB" id="A0AAN8ZC16"/>
<dbReference type="InterPro" id="IPR017907">
    <property type="entry name" value="Znf_RING_CS"/>
</dbReference>
<dbReference type="CDD" id="cd20354">
    <property type="entry name" value="Rcat_RBR_RNF14"/>
    <property type="match status" value="1"/>
</dbReference>
<dbReference type="SMART" id="SM00591">
    <property type="entry name" value="RWD"/>
    <property type="match status" value="1"/>
</dbReference>
<keyword evidence="10 14" id="KW-0863">Zinc-finger</keyword>
<dbReference type="Gene3D" id="1.20.120.1750">
    <property type="match status" value="1"/>
</dbReference>
<evidence type="ECO:0000256" key="1">
    <source>
        <dbReference type="ARBA" id="ARBA00001798"/>
    </source>
</evidence>
<dbReference type="SMART" id="SM00184">
    <property type="entry name" value="RING"/>
    <property type="match status" value="3"/>
</dbReference>
<comment type="similarity">
    <text evidence="13">Belongs to the RBR family. RNF14 subfamily.</text>
</comment>
<feature type="domain" description="RWD" evidence="17">
    <location>
        <begin position="162"/>
        <end position="297"/>
    </location>
</feature>
<evidence type="ECO:0000313" key="20">
    <source>
        <dbReference type="Proteomes" id="UP001370490"/>
    </source>
</evidence>
<evidence type="ECO:0000256" key="4">
    <source>
        <dbReference type="ARBA" id="ARBA00004906"/>
    </source>
</evidence>
<feature type="domain" description="RING-type" evidence="18">
    <location>
        <begin position="348"/>
        <end position="578"/>
    </location>
</feature>
<evidence type="ECO:0000256" key="12">
    <source>
        <dbReference type="ARBA" id="ARBA00022833"/>
    </source>
</evidence>
<feature type="compositionally biased region" description="Polar residues" evidence="15">
    <location>
        <begin position="37"/>
        <end position="53"/>
    </location>
</feature>
<dbReference type="PROSITE" id="PS51873">
    <property type="entry name" value="TRIAD"/>
    <property type="match status" value="1"/>
</dbReference>
<feature type="compositionally biased region" description="Basic residues" evidence="15">
    <location>
        <begin position="1"/>
        <end position="16"/>
    </location>
</feature>
<feature type="region of interest" description="Disordered" evidence="15">
    <location>
        <begin position="1"/>
        <end position="114"/>
    </location>
</feature>
<dbReference type="PANTHER" id="PTHR11685">
    <property type="entry name" value="RBR FAMILY RING FINGER AND IBR DOMAIN-CONTAINING"/>
    <property type="match status" value="1"/>
</dbReference>
<protein>
    <recommendedName>
        <fullName evidence="6">RBR-type E3 ubiquitin transferase</fullName>
        <ecNumber evidence="6">2.3.2.31</ecNumber>
    </recommendedName>
</protein>
<evidence type="ECO:0000259" key="18">
    <source>
        <dbReference type="PROSITE" id="PS51873"/>
    </source>
</evidence>
<dbReference type="CDD" id="cd20336">
    <property type="entry name" value="Rcat_RBR"/>
    <property type="match status" value="1"/>
</dbReference>
<keyword evidence="7" id="KW-0808">Transferase</keyword>
<comment type="caution">
    <text evidence="19">The sequence shown here is derived from an EMBL/GenBank/DDBJ whole genome shotgun (WGS) entry which is preliminary data.</text>
</comment>
<dbReference type="GO" id="GO:0016567">
    <property type="term" value="P:protein ubiquitination"/>
    <property type="evidence" value="ECO:0007669"/>
    <property type="project" value="InterPro"/>
</dbReference>
<evidence type="ECO:0000256" key="2">
    <source>
        <dbReference type="ARBA" id="ARBA00001947"/>
    </source>
</evidence>
<comment type="catalytic activity">
    <reaction evidence="1">
        <text>[E2 ubiquitin-conjugating enzyme]-S-ubiquitinyl-L-cysteine + [acceptor protein]-L-lysine = [E2 ubiquitin-conjugating enzyme]-L-cysteine + [acceptor protein]-N(6)-ubiquitinyl-L-lysine.</text>
        <dbReference type="EC" id="2.3.2.31"/>
    </reaction>
</comment>
<comment type="cofactor">
    <cofactor evidence="2">
        <name>Zn(2+)</name>
        <dbReference type="ChEBI" id="CHEBI:29105"/>
    </cofactor>
</comment>
<dbReference type="GO" id="GO:0008270">
    <property type="term" value="F:zinc ion binding"/>
    <property type="evidence" value="ECO:0007669"/>
    <property type="project" value="UniProtKB-KW"/>
</dbReference>
<feature type="compositionally biased region" description="Basic and acidic residues" evidence="15">
    <location>
        <begin position="27"/>
        <end position="36"/>
    </location>
</feature>
<feature type="domain" description="RING-type" evidence="16">
    <location>
        <begin position="352"/>
        <end position="400"/>
    </location>
</feature>
<dbReference type="CDD" id="cd23821">
    <property type="entry name" value="RWD_IMPACT"/>
    <property type="match status" value="1"/>
</dbReference>
<dbReference type="Gene3D" id="3.30.40.10">
    <property type="entry name" value="Zinc/RING finger domain, C3HC4 (zinc finger)"/>
    <property type="match status" value="1"/>
</dbReference>
<dbReference type="InterPro" id="IPR002867">
    <property type="entry name" value="IBR_dom"/>
</dbReference>
<keyword evidence="12" id="KW-0862">Zinc</keyword>
<comment type="pathway">
    <text evidence="4">Protein modification; protein ubiquitination.</text>
</comment>
<dbReference type="FunFam" id="3.30.40.10:FF:000358">
    <property type="entry name" value="RBR-type E3 ubiquitin transferase"/>
    <property type="match status" value="1"/>
</dbReference>
<organism evidence="19 20">
    <name type="scientific">Dillenia turbinata</name>
    <dbReference type="NCBI Taxonomy" id="194707"/>
    <lineage>
        <taxon>Eukaryota</taxon>
        <taxon>Viridiplantae</taxon>
        <taxon>Streptophyta</taxon>
        <taxon>Embryophyta</taxon>
        <taxon>Tracheophyta</taxon>
        <taxon>Spermatophyta</taxon>
        <taxon>Magnoliopsida</taxon>
        <taxon>eudicotyledons</taxon>
        <taxon>Gunneridae</taxon>
        <taxon>Pentapetalae</taxon>
        <taxon>Dilleniales</taxon>
        <taxon>Dilleniaceae</taxon>
        <taxon>Dillenia</taxon>
    </lineage>
</organism>
<keyword evidence="11" id="KW-0833">Ubl conjugation pathway</keyword>
<dbReference type="SMART" id="SM00647">
    <property type="entry name" value="IBR"/>
    <property type="match status" value="2"/>
</dbReference>
<keyword evidence="20" id="KW-1185">Reference proteome</keyword>
<comment type="function">
    <text evidence="3">Might act as an E3 ubiquitin-protein ligase, or as part of E3 complex, which accepts ubiquitin from specific E2 ubiquitin-conjugating enzymes and then transfers it to substrates.</text>
</comment>
<dbReference type="InterPro" id="IPR047548">
    <property type="entry name" value="Rcat_RBR_RNF14"/>
</dbReference>
<keyword evidence="8" id="KW-0479">Metal-binding</keyword>
<dbReference type="InterPro" id="IPR006575">
    <property type="entry name" value="RWD_dom"/>
</dbReference>
<evidence type="ECO:0000256" key="11">
    <source>
        <dbReference type="ARBA" id="ARBA00022786"/>
    </source>
</evidence>
<proteinExistence type="inferred from homology"/>
<dbReference type="EC" id="2.3.2.31" evidence="6"/>
<evidence type="ECO:0000256" key="5">
    <source>
        <dbReference type="ARBA" id="ARBA00005884"/>
    </source>
</evidence>
<evidence type="ECO:0000259" key="17">
    <source>
        <dbReference type="PROSITE" id="PS50908"/>
    </source>
</evidence>
<dbReference type="SUPFAM" id="SSF54495">
    <property type="entry name" value="UBC-like"/>
    <property type="match status" value="1"/>
</dbReference>
<dbReference type="InterPro" id="IPR031127">
    <property type="entry name" value="E3_UB_ligase_RBR"/>
</dbReference>
<name>A0AAN8ZC16_9MAGN</name>
<feature type="compositionally biased region" description="Basic residues" evidence="15">
    <location>
        <begin position="57"/>
        <end position="69"/>
    </location>
</feature>
<comment type="similarity">
    <text evidence="5">Belongs to the RBR family. Ariadne subfamily.</text>
</comment>
<feature type="compositionally biased region" description="Polar residues" evidence="15">
    <location>
        <begin position="70"/>
        <end position="86"/>
    </location>
</feature>
<evidence type="ECO:0000256" key="9">
    <source>
        <dbReference type="ARBA" id="ARBA00022737"/>
    </source>
</evidence>
<dbReference type="PROSITE" id="PS50089">
    <property type="entry name" value="ZF_RING_2"/>
    <property type="match status" value="1"/>
</dbReference>
<dbReference type="SUPFAM" id="SSF57850">
    <property type="entry name" value="RING/U-box"/>
    <property type="match status" value="4"/>
</dbReference>
<dbReference type="FunFam" id="1.20.120.1750:FF:000029">
    <property type="entry name" value="RBR-type E3 ubiquitin transferase"/>
    <property type="match status" value="1"/>
</dbReference>
<evidence type="ECO:0000256" key="6">
    <source>
        <dbReference type="ARBA" id="ARBA00012251"/>
    </source>
</evidence>
<evidence type="ECO:0000256" key="8">
    <source>
        <dbReference type="ARBA" id="ARBA00022723"/>
    </source>
</evidence>
<evidence type="ECO:0000259" key="16">
    <source>
        <dbReference type="PROSITE" id="PS50089"/>
    </source>
</evidence>
<evidence type="ECO:0000256" key="14">
    <source>
        <dbReference type="PROSITE-ProRule" id="PRU00175"/>
    </source>
</evidence>
<dbReference type="Pfam" id="PF05773">
    <property type="entry name" value="RWD"/>
    <property type="match status" value="1"/>
</dbReference>
<dbReference type="InterPro" id="IPR044066">
    <property type="entry name" value="TRIAD_supradom"/>
</dbReference>
<gene>
    <name evidence="19" type="ORF">RJ641_035119</name>
</gene>
<dbReference type="CDD" id="cd23134">
    <property type="entry name" value="RING-HC_ITT1-like"/>
    <property type="match status" value="1"/>
</dbReference>
<evidence type="ECO:0000313" key="19">
    <source>
        <dbReference type="EMBL" id="KAK6934964.1"/>
    </source>
</evidence>
<evidence type="ECO:0000256" key="15">
    <source>
        <dbReference type="SAM" id="MobiDB-lite"/>
    </source>
</evidence>